<protein>
    <submittedName>
        <fullName evidence="2">Uncharacterized protein</fullName>
    </submittedName>
</protein>
<evidence type="ECO:0000256" key="1">
    <source>
        <dbReference type="SAM" id="MobiDB-lite"/>
    </source>
</evidence>
<comment type="caution">
    <text evidence="2">The sequence shown here is derived from an EMBL/GenBank/DDBJ whole genome shotgun (WGS) entry which is preliminary data.</text>
</comment>
<reference evidence="2 3" key="1">
    <citation type="submission" date="2023-08" db="EMBL/GenBank/DDBJ databases">
        <title>Nocardioides seae sp. nov., a bacterium isolated from a soil.</title>
        <authorList>
            <person name="Wang X."/>
        </authorList>
    </citation>
    <scope>NUCLEOTIDE SEQUENCE [LARGE SCALE GENOMIC DNA]</scope>
    <source>
        <strain evidence="2 3">YZH12</strain>
    </source>
</reference>
<accession>A0ABU3PRW3</accession>
<name>A0ABU3PRW3_9ACTN</name>
<sequence length="241" mass="25481">MNRRRRLVAVLAVVLLAGTGLVVALSLGTPRAWDAAQSRAGVGTSSCPQASAVRFFGAGGEASAAITVTGGPPPRVATPPPATGVGRSSWGVSYGRDEPYAELDGRYPDLVYVRGDRGVRGYAVREDLVDIDELGGVIDLYLEDGHTERGQLTSPRGAGWPENERGQTYGRAATVHRMPDLVEVVGDCGVAGYVTSDEWATYSDAPLTTRALLLGEGRHVVEVVASDGTTVVDDLTLWSWE</sequence>
<proteinExistence type="predicted"/>
<gene>
    <name evidence="2" type="ORF">RDV89_02630</name>
</gene>
<dbReference type="RefSeq" id="WP_315731049.1">
    <property type="nucleotide sequence ID" value="NZ_JAVYII010000001.1"/>
</dbReference>
<evidence type="ECO:0000313" key="2">
    <source>
        <dbReference type="EMBL" id="MDT9591944.1"/>
    </source>
</evidence>
<organism evidence="2 3">
    <name type="scientific">Nocardioides imazamoxiresistens</name>
    <dbReference type="NCBI Taxonomy" id="3231893"/>
    <lineage>
        <taxon>Bacteria</taxon>
        <taxon>Bacillati</taxon>
        <taxon>Actinomycetota</taxon>
        <taxon>Actinomycetes</taxon>
        <taxon>Propionibacteriales</taxon>
        <taxon>Nocardioidaceae</taxon>
        <taxon>Nocardioides</taxon>
    </lineage>
</organism>
<dbReference type="Proteomes" id="UP001268542">
    <property type="component" value="Unassembled WGS sequence"/>
</dbReference>
<keyword evidence="3" id="KW-1185">Reference proteome</keyword>
<dbReference type="EMBL" id="JAVYII010000001">
    <property type="protein sequence ID" value="MDT9591944.1"/>
    <property type="molecule type" value="Genomic_DNA"/>
</dbReference>
<feature type="compositionally biased region" description="Pro residues" evidence="1">
    <location>
        <begin position="71"/>
        <end position="82"/>
    </location>
</feature>
<feature type="region of interest" description="Disordered" evidence="1">
    <location>
        <begin position="67"/>
        <end position="90"/>
    </location>
</feature>
<evidence type="ECO:0000313" key="3">
    <source>
        <dbReference type="Proteomes" id="UP001268542"/>
    </source>
</evidence>